<dbReference type="PANTHER" id="PTHR20883">
    <property type="entry name" value="PHYTANOYL-COA DIOXYGENASE DOMAIN CONTAINING 1"/>
    <property type="match status" value="1"/>
</dbReference>
<protein>
    <recommendedName>
        <fullName evidence="4">Phytanoyl-CoA dioxygenase (PhyH)</fullName>
    </recommendedName>
</protein>
<evidence type="ECO:0000313" key="3">
    <source>
        <dbReference type="Proteomes" id="UP001059672"/>
    </source>
</evidence>
<sequence length="305" mass="35330">METLNQNFRLTEAHVADYQRTGFVLLKQLFSAEMVEYLRKRVNEELETPTDHYQKGFDKLRYDLCNDDEVIFELLGNPQFQQIMRDLNQRTLFFTQGVGFGLKQGVSKGFSWHIESQSFGFNRSEDYATTLWAPLHRIDTKGQAGGMRYVPRDVISGEFMYDFIDPAVFRCLDERIKAGGIAFDDYVALRDEPLNSSGIGRLLEYFAVEDDYELGDALLFDKYVIHRSVPLGEGELQTRDAFSLRFIADDSRYDLARAKSIEIPRDHYGYAGPTKFHLEICKEDGSLIVDSPYFDADRERRYIFA</sequence>
<reference evidence="2" key="1">
    <citation type="submission" date="2021-04" db="EMBL/GenBank/DDBJ databases">
        <title>Oceanospirillales bacteria with DddD are important DMSP degraders in coastal seawater.</title>
        <authorList>
            <person name="Liu J."/>
        </authorList>
    </citation>
    <scope>NUCLEOTIDE SEQUENCE</scope>
    <source>
        <strain evidence="2">D13-4</strain>
    </source>
</reference>
<dbReference type="EMBL" id="CP073346">
    <property type="protein sequence ID" value="UTW06389.1"/>
    <property type="molecule type" value="Genomic_DNA"/>
</dbReference>
<evidence type="ECO:0000313" key="2">
    <source>
        <dbReference type="EMBL" id="UTW06389.1"/>
    </source>
</evidence>
<organism evidence="2 3">
    <name type="scientific">Pseudomonas benzenivorans</name>
    <dbReference type="NCBI Taxonomy" id="556533"/>
    <lineage>
        <taxon>Bacteria</taxon>
        <taxon>Pseudomonadati</taxon>
        <taxon>Pseudomonadota</taxon>
        <taxon>Gammaproteobacteria</taxon>
        <taxon>Pseudomonadales</taxon>
        <taxon>Pseudomonadaceae</taxon>
        <taxon>Pseudomonas</taxon>
    </lineage>
</organism>
<comment type="cofactor">
    <cofactor evidence="1">
        <name>Fe(2+)</name>
        <dbReference type="ChEBI" id="CHEBI:29033"/>
    </cofactor>
</comment>
<keyword evidence="3" id="KW-1185">Reference proteome</keyword>
<dbReference type="PANTHER" id="PTHR20883:SF48">
    <property type="entry name" value="ECTOINE DIOXYGENASE"/>
    <property type="match status" value="1"/>
</dbReference>
<proteinExistence type="predicted"/>
<accession>A0ABY5H304</accession>
<dbReference type="Gene3D" id="2.60.120.620">
    <property type="entry name" value="q2cbj1_9rhob like domain"/>
    <property type="match status" value="1"/>
</dbReference>
<dbReference type="RefSeq" id="WP_255836966.1">
    <property type="nucleotide sequence ID" value="NZ_CP073346.1"/>
</dbReference>
<evidence type="ECO:0008006" key="4">
    <source>
        <dbReference type="Google" id="ProtNLM"/>
    </source>
</evidence>
<name>A0ABY5H304_9PSED</name>
<dbReference type="SUPFAM" id="SSF51197">
    <property type="entry name" value="Clavaminate synthase-like"/>
    <property type="match status" value="1"/>
</dbReference>
<dbReference type="Proteomes" id="UP001059672">
    <property type="component" value="Chromosome"/>
</dbReference>
<gene>
    <name evidence="2" type="ORF">KDW96_14475</name>
</gene>
<evidence type="ECO:0000256" key="1">
    <source>
        <dbReference type="ARBA" id="ARBA00001954"/>
    </source>
</evidence>